<dbReference type="Gene3D" id="2.130.10.10">
    <property type="entry name" value="YVTN repeat-like/Quinoprotein amine dehydrogenase"/>
    <property type="match status" value="1"/>
</dbReference>
<keyword evidence="1" id="KW-0812">Transmembrane</keyword>
<accession>A0A444IRW3</accession>
<sequence>MLLLHSDNESNLTGGQVRAALTHEQRCAPHITKMKKNIILCLLLFLFFSQLTTIAYGEIVSKIIDWSKKKTWSLTATPRDFAASFDKKKIFILEEDNKVRVYANTYNGNRLGIINVSPTTVAIDIAPRGGMLYLIDSNKTYTAIEITYKKKDDTIVDWAVKHTWKTEARPLDIAQSFDKKYAFILESDNKVHIYSITGERRKTFSVSPGTLAITVPSRKRTLCLIDRNARYTSVQIPLR</sequence>
<dbReference type="InterPro" id="IPR011048">
    <property type="entry name" value="Haem_d1_sf"/>
</dbReference>
<dbReference type="InterPro" id="IPR015943">
    <property type="entry name" value="WD40/YVTN_repeat-like_dom_sf"/>
</dbReference>
<keyword evidence="3" id="KW-1185">Reference proteome</keyword>
<comment type="caution">
    <text evidence="2">The sequence shown here is derived from an EMBL/GenBank/DDBJ whole genome shotgun (WGS) entry which is preliminary data.</text>
</comment>
<organism evidence="2 3">
    <name type="scientific">Candidatus Electrothrix aarhusensis</name>
    <dbReference type="NCBI Taxonomy" id="1859131"/>
    <lineage>
        <taxon>Bacteria</taxon>
        <taxon>Pseudomonadati</taxon>
        <taxon>Thermodesulfobacteriota</taxon>
        <taxon>Desulfobulbia</taxon>
        <taxon>Desulfobulbales</taxon>
        <taxon>Desulfobulbaceae</taxon>
        <taxon>Candidatus Electrothrix</taxon>
    </lineage>
</organism>
<gene>
    <name evidence="2" type="ORF">H206_03503</name>
</gene>
<dbReference type="Proteomes" id="UP000287853">
    <property type="component" value="Unassembled WGS sequence"/>
</dbReference>
<keyword evidence="1" id="KW-1133">Transmembrane helix</keyword>
<protein>
    <recommendedName>
        <fullName evidence="4">Lactonase, 7-bladed beta-propeller</fullName>
    </recommendedName>
</protein>
<evidence type="ECO:0000313" key="3">
    <source>
        <dbReference type="Proteomes" id="UP000287853"/>
    </source>
</evidence>
<name>A0A444IRW3_9BACT</name>
<reference evidence="2 3" key="1">
    <citation type="submission" date="2017-01" db="EMBL/GenBank/DDBJ databases">
        <title>The cable genome- insights into the physiology and evolution of filamentous bacteria capable of sulfide oxidation via long distance electron transfer.</title>
        <authorList>
            <person name="Schreiber L."/>
            <person name="Bjerg J.T."/>
            <person name="Boggild A."/>
            <person name="Van De Vossenberg J."/>
            <person name="Meysman F."/>
            <person name="Nielsen L.P."/>
            <person name="Schramm A."/>
            <person name="Kjeldsen K.U."/>
        </authorList>
    </citation>
    <scope>NUCLEOTIDE SEQUENCE [LARGE SCALE GENOMIC DNA]</scope>
    <source>
        <strain evidence="2">MCF</strain>
    </source>
</reference>
<feature type="transmembrane region" description="Helical" evidence="1">
    <location>
        <begin position="38"/>
        <end position="57"/>
    </location>
</feature>
<dbReference type="SUPFAM" id="SSF51004">
    <property type="entry name" value="C-terminal (heme d1) domain of cytochrome cd1-nitrite reductase"/>
    <property type="match status" value="1"/>
</dbReference>
<evidence type="ECO:0008006" key="4">
    <source>
        <dbReference type="Google" id="ProtNLM"/>
    </source>
</evidence>
<proteinExistence type="predicted"/>
<keyword evidence="1" id="KW-0472">Membrane</keyword>
<evidence type="ECO:0000313" key="2">
    <source>
        <dbReference type="EMBL" id="RWX43553.1"/>
    </source>
</evidence>
<dbReference type="EMBL" id="MTKO01000117">
    <property type="protein sequence ID" value="RWX43553.1"/>
    <property type="molecule type" value="Genomic_DNA"/>
</dbReference>
<evidence type="ECO:0000256" key="1">
    <source>
        <dbReference type="SAM" id="Phobius"/>
    </source>
</evidence>
<dbReference type="AlphaFoldDB" id="A0A444IRW3"/>